<evidence type="ECO:0000256" key="4">
    <source>
        <dbReference type="ARBA" id="ARBA00023136"/>
    </source>
</evidence>
<dbReference type="Proteomes" id="UP000436822">
    <property type="component" value="Unassembled WGS sequence"/>
</dbReference>
<evidence type="ECO:0000313" key="7">
    <source>
        <dbReference type="EMBL" id="GFE64446.1"/>
    </source>
</evidence>
<gene>
    <name evidence="7" type="ORF">KIN_15200</name>
</gene>
<keyword evidence="3" id="KW-1133">Transmembrane helix</keyword>
<name>A0A6N6JE13_9RHOB</name>
<sequence length="309" mass="32891">MKKIPKCSLAFPAAIVALGLHGAIAQAAMQSQVEPAGLVIEDVGAGERINFAGKLRMLSQRISASACYYVNGVGGDGSRSALTTSTAEFEKIVKALQYGDESIGIIGPEERRKTLVQIEKLQAVWGPIKTASEAILEGDDHQANILHIAENNMPLLDEAKLLVSEIVGQYSNPAEMLQSDAMLIDISGRQRMLTQKMSKESCGISTKINAMGSADALTGTMNMFETSLIALKDGFPNAGINPPPTDEIQAGLDVVYEDWTTAKAKLETVVAGGQLSVDQMNAIFDGLNVTLKDMNDVVMLYTAAAKSAI</sequence>
<accession>A0A6N6JE13</accession>
<evidence type="ECO:0000256" key="5">
    <source>
        <dbReference type="SAM" id="SignalP"/>
    </source>
</evidence>
<evidence type="ECO:0000256" key="2">
    <source>
        <dbReference type="ARBA" id="ARBA00022692"/>
    </source>
</evidence>
<reference evidence="7 8" key="1">
    <citation type="submission" date="2019-12" db="EMBL/GenBank/DDBJ databases">
        <title>Litoreibacter badius sp. nov., a novel bacteriochlorophyll a-containing bacterium in the genus Litoreibacter.</title>
        <authorList>
            <person name="Kanamuro M."/>
            <person name="Takabe Y."/>
            <person name="Mori K."/>
            <person name="Takaichi S."/>
            <person name="Hanada S."/>
        </authorList>
    </citation>
    <scope>NUCLEOTIDE SEQUENCE [LARGE SCALE GENOMIC DNA]</scope>
    <source>
        <strain evidence="7 8">K6</strain>
    </source>
</reference>
<evidence type="ECO:0000259" key="6">
    <source>
        <dbReference type="Pfam" id="PF13675"/>
    </source>
</evidence>
<dbReference type="OrthoDB" id="952521at2"/>
<keyword evidence="2" id="KW-0812">Transmembrane</keyword>
<evidence type="ECO:0000256" key="1">
    <source>
        <dbReference type="ARBA" id="ARBA00004141"/>
    </source>
</evidence>
<evidence type="ECO:0000256" key="3">
    <source>
        <dbReference type="ARBA" id="ARBA00022989"/>
    </source>
</evidence>
<dbReference type="GO" id="GO:0016020">
    <property type="term" value="C:membrane"/>
    <property type="evidence" value="ECO:0007669"/>
    <property type="project" value="UniProtKB-SubCell"/>
</dbReference>
<feature type="domain" description="NarX-like N-terminal" evidence="6">
    <location>
        <begin position="177"/>
        <end position="273"/>
    </location>
</feature>
<comment type="subcellular location">
    <subcellularLocation>
        <location evidence="1">Membrane</location>
        <topology evidence="1">Multi-pass membrane protein</topology>
    </subcellularLocation>
</comment>
<dbReference type="InterPro" id="IPR029095">
    <property type="entry name" value="NarX-like_N"/>
</dbReference>
<dbReference type="Pfam" id="PF13675">
    <property type="entry name" value="PilJ"/>
    <property type="match status" value="2"/>
</dbReference>
<dbReference type="AlphaFoldDB" id="A0A6N6JE13"/>
<keyword evidence="4" id="KW-0472">Membrane</keyword>
<feature type="chain" id="PRO_5026837379" description="NarX-like N-terminal domain-containing protein" evidence="5">
    <location>
        <begin position="28"/>
        <end position="309"/>
    </location>
</feature>
<organism evidence="7 8">
    <name type="scientific">Litoreibacter roseus</name>
    <dbReference type="NCBI Taxonomy" id="2601869"/>
    <lineage>
        <taxon>Bacteria</taxon>
        <taxon>Pseudomonadati</taxon>
        <taxon>Pseudomonadota</taxon>
        <taxon>Alphaproteobacteria</taxon>
        <taxon>Rhodobacterales</taxon>
        <taxon>Roseobacteraceae</taxon>
        <taxon>Litoreibacter</taxon>
    </lineage>
</organism>
<dbReference type="EMBL" id="BLJE01000002">
    <property type="protein sequence ID" value="GFE64446.1"/>
    <property type="molecule type" value="Genomic_DNA"/>
</dbReference>
<evidence type="ECO:0000313" key="8">
    <source>
        <dbReference type="Proteomes" id="UP000436822"/>
    </source>
</evidence>
<proteinExistence type="predicted"/>
<keyword evidence="8" id="KW-1185">Reference proteome</keyword>
<dbReference type="RefSeq" id="WP_159805633.1">
    <property type="nucleotide sequence ID" value="NZ_BLJE01000002.1"/>
</dbReference>
<protein>
    <recommendedName>
        <fullName evidence="6">NarX-like N-terminal domain-containing protein</fullName>
    </recommendedName>
</protein>
<keyword evidence="5" id="KW-0732">Signal</keyword>
<comment type="caution">
    <text evidence="7">The sequence shown here is derived from an EMBL/GenBank/DDBJ whole genome shotgun (WGS) entry which is preliminary data.</text>
</comment>
<feature type="domain" description="NarX-like N-terminal" evidence="6">
    <location>
        <begin position="44"/>
        <end position="144"/>
    </location>
</feature>
<feature type="signal peptide" evidence="5">
    <location>
        <begin position="1"/>
        <end position="27"/>
    </location>
</feature>